<dbReference type="InterPro" id="IPR041698">
    <property type="entry name" value="Methyltransf_25"/>
</dbReference>
<dbReference type="Pfam" id="PF13649">
    <property type="entry name" value="Methyltransf_25"/>
    <property type="match status" value="1"/>
</dbReference>
<dbReference type="Gene3D" id="3.40.50.150">
    <property type="entry name" value="Vaccinia Virus protein VP39"/>
    <property type="match status" value="1"/>
</dbReference>
<feature type="domain" description="Methyltransferase" evidence="1">
    <location>
        <begin position="89"/>
        <end position="181"/>
    </location>
</feature>
<accession>A0ABU4HRC3</accession>
<dbReference type="PANTHER" id="PTHR43464:SF75">
    <property type="entry name" value="METHYLTRANSFERASE TYPE 11"/>
    <property type="match status" value="1"/>
</dbReference>
<gene>
    <name evidence="2" type="ORF">R7226_16045</name>
</gene>
<dbReference type="GO" id="GO:0008168">
    <property type="term" value="F:methyltransferase activity"/>
    <property type="evidence" value="ECO:0007669"/>
    <property type="project" value="UniProtKB-KW"/>
</dbReference>
<reference evidence="3" key="1">
    <citation type="submission" date="2023-07" db="EMBL/GenBank/DDBJ databases">
        <title>Conexibacter stalactiti sp. nov., isolated from stalactites in a lava cave and emended description of the genus Conexibacter.</title>
        <authorList>
            <person name="Lee S.D."/>
        </authorList>
    </citation>
    <scope>NUCLEOTIDE SEQUENCE [LARGE SCALE GENOMIC DNA]</scope>
    <source>
        <strain evidence="3">KCTC 39840</strain>
    </source>
</reference>
<keyword evidence="3" id="KW-1185">Reference proteome</keyword>
<dbReference type="EMBL" id="JAWSTH010000042">
    <property type="protein sequence ID" value="MDW5595861.1"/>
    <property type="molecule type" value="Genomic_DNA"/>
</dbReference>
<dbReference type="EC" id="2.1.-.-" evidence="2"/>
<dbReference type="Proteomes" id="UP001284601">
    <property type="component" value="Unassembled WGS sequence"/>
</dbReference>
<evidence type="ECO:0000313" key="2">
    <source>
        <dbReference type="EMBL" id="MDW5595861.1"/>
    </source>
</evidence>
<comment type="caution">
    <text evidence="2">The sequence shown here is derived from an EMBL/GenBank/DDBJ whole genome shotgun (WGS) entry which is preliminary data.</text>
</comment>
<dbReference type="GO" id="GO:0032259">
    <property type="term" value="P:methylation"/>
    <property type="evidence" value="ECO:0007669"/>
    <property type="project" value="UniProtKB-KW"/>
</dbReference>
<dbReference type="SUPFAM" id="SSF53335">
    <property type="entry name" value="S-adenosyl-L-methionine-dependent methyltransferases"/>
    <property type="match status" value="1"/>
</dbReference>
<proteinExistence type="predicted"/>
<sequence length="294" mass="31834">MLADPRDCSSHTRKYRGFRKIRELYETVVSVQRVLVVMTTTASPSAALIAYERLAPVYDRFTDAYDHDGWVDRLETLARDHGVRGRRALDVACGTGKSFAPLLRRGYDVWACDLSPAMVARARATGRIEPSRVLVADMRALPKLGAVDLVTCLDDAVNYLLEADDLAAAFASVARRLAPDGVYVFDANTLATYRDGFSARATFERPLADAIWRGETTGPIVPGALCAASIELVSAAAVSRHVQRHHPESTVRTALASAGLACRAVLGQSPGGLLHPEADEETHTKLVYVASRAA</sequence>
<dbReference type="PANTHER" id="PTHR43464">
    <property type="entry name" value="METHYLTRANSFERASE"/>
    <property type="match status" value="1"/>
</dbReference>
<name>A0ABU4HRC3_9ACTN</name>
<keyword evidence="2" id="KW-0808">Transferase</keyword>
<dbReference type="Gene3D" id="2.20.25.110">
    <property type="entry name" value="S-adenosyl-L-methionine-dependent methyltransferases"/>
    <property type="match status" value="1"/>
</dbReference>
<dbReference type="RefSeq" id="WP_318598206.1">
    <property type="nucleotide sequence ID" value="NZ_JAWSTH010000042.1"/>
</dbReference>
<evidence type="ECO:0000313" key="3">
    <source>
        <dbReference type="Proteomes" id="UP001284601"/>
    </source>
</evidence>
<protein>
    <submittedName>
        <fullName evidence="2">Class I SAM-dependent methyltransferase</fullName>
        <ecNumber evidence="2">2.1.-.-</ecNumber>
    </submittedName>
</protein>
<dbReference type="InterPro" id="IPR029063">
    <property type="entry name" value="SAM-dependent_MTases_sf"/>
</dbReference>
<dbReference type="CDD" id="cd02440">
    <property type="entry name" value="AdoMet_MTases"/>
    <property type="match status" value="1"/>
</dbReference>
<organism evidence="2 3">
    <name type="scientific">Conexibacter stalactiti</name>
    <dbReference type="NCBI Taxonomy" id="1940611"/>
    <lineage>
        <taxon>Bacteria</taxon>
        <taxon>Bacillati</taxon>
        <taxon>Actinomycetota</taxon>
        <taxon>Thermoleophilia</taxon>
        <taxon>Solirubrobacterales</taxon>
        <taxon>Conexibacteraceae</taxon>
        <taxon>Conexibacter</taxon>
    </lineage>
</organism>
<evidence type="ECO:0000259" key="1">
    <source>
        <dbReference type="Pfam" id="PF13649"/>
    </source>
</evidence>
<keyword evidence="2" id="KW-0489">Methyltransferase</keyword>